<gene>
    <name evidence="2" type="ORF">LB452_12425</name>
</gene>
<feature type="transmembrane region" description="Helical" evidence="1">
    <location>
        <begin position="107"/>
        <end position="124"/>
    </location>
</feature>
<keyword evidence="1" id="KW-1133">Transmembrane helix</keyword>
<sequence>MRFVERGSKLLSVLGHPLWMPVVGCLFYFYAIPNYLDQQIITAKLVAVVILTIFLPIVFLFIAKNLRLIKNYTLSDVRERRFFIMFFILLVLILLNNILDVYNYRTLFYFFSGILFSGIISLLFSMFRVKISLHALGISGLVCFIIGLSLSFQEPMIFSISLFIIFLGLVSSSRLYERAHTFPEVLIGIVAGVLPQMYFFSYWV</sequence>
<evidence type="ECO:0008006" key="4">
    <source>
        <dbReference type="Google" id="ProtNLM"/>
    </source>
</evidence>
<feature type="transmembrane region" description="Helical" evidence="1">
    <location>
        <begin position="156"/>
        <end position="173"/>
    </location>
</feature>
<feature type="transmembrane region" description="Helical" evidence="1">
    <location>
        <begin position="12"/>
        <end position="31"/>
    </location>
</feature>
<keyword evidence="1" id="KW-0812">Transmembrane</keyword>
<organism evidence="2 3">
    <name type="scientific">Psychroflexus longus</name>
    <dbReference type="NCBI Taxonomy" id="2873596"/>
    <lineage>
        <taxon>Bacteria</taxon>
        <taxon>Pseudomonadati</taxon>
        <taxon>Bacteroidota</taxon>
        <taxon>Flavobacteriia</taxon>
        <taxon>Flavobacteriales</taxon>
        <taxon>Flavobacteriaceae</taxon>
        <taxon>Psychroflexus</taxon>
    </lineage>
</organism>
<feature type="transmembrane region" description="Helical" evidence="1">
    <location>
        <begin position="131"/>
        <end position="150"/>
    </location>
</feature>
<evidence type="ECO:0000313" key="3">
    <source>
        <dbReference type="Proteomes" id="UP001199314"/>
    </source>
</evidence>
<name>A0ABS7XL55_9FLAO</name>
<feature type="transmembrane region" description="Helical" evidence="1">
    <location>
        <begin position="185"/>
        <end position="203"/>
    </location>
</feature>
<proteinExistence type="predicted"/>
<feature type="transmembrane region" description="Helical" evidence="1">
    <location>
        <begin position="82"/>
        <end position="101"/>
    </location>
</feature>
<dbReference type="Proteomes" id="UP001199314">
    <property type="component" value="Unassembled WGS sequence"/>
</dbReference>
<accession>A0ABS7XL55</accession>
<evidence type="ECO:0000256" key="1">
    <source>
        <dbReference type="SAM" id="Phobius"/>
    </source>
</evidence>
<protein>
    <recommendedName>
        <fullName evidence="4">PAP2 superfamily protein</fullName>
    </recommendedName>
</protein>
<keyword evidence="1" id="KW-0472">Membrane</keyword>
<comment type="caution">
    <text evidence="2">The sequence shown here is derived from an EMBL/GenBank/DDBJ whole genome shotgun (WGS) entry which is preliminary data.</text>
</comment>
<feature type="transmembrane region" description="Helical" evidence="1">
    <location>
        <begin position="43"/>
        <end position="62"/>
    </location>
</feature>
<reference evidence="3" key="1">
    <citation type="submission" date="2023-07" db="EMBL/GenBank/DDBJ databases">
        <title>Novel species isolated from saline lakes on Tibetan Plateau.</title>
        <authorList>
            <person name="Lu H."/>
        </authorList>
    </citation>
    <scope>NUCLEOTIDE SEQUENCE [LARGE SCALE GENOMIC DNA]</scope>
    <source>
        <strain evidence="3">CAK8W</strain>
    </source>
</reference>
<dbReference type="RefSeq" id="WP_224462060.1">
    <property type="nucleotide sequence ID" value="NZ_JAIQZE010000015.1"/>
</dbReference>
<evidence type="ECO:0000313" key="2">
    <source>
        <dbReference type="EMBL" id="MBZ9779729.1"/>
    </source>
</evidence>
<dbReference type="EMBL" id="JAIQZE010000015">
    <property type="protein sequence ID" value="MBZ9779729.1"/>
    <property type="molecule type" value="Genomic_DNA"/>
</dbReference>
<keyword evidence="3" id="KW-1185">Reference proteome</keyword>